<accession>A0A3P7NWF9</accession>
<evidence type="ECO:0000313" key="2">
    <source>
        <dbReference type="Proteomes" id="UP000281553"/>
    </source>
</evidence>
<protein>
    <submittedName>
        <fullName evidence="1">Uncharacterized protein</fullName>
    </submittedName>
</protein>
<keyword evidence="2" id="KW-1185">Reference proteome</keyword>
<gene>
    <name evidence="1" type="ORF">DILT_LOCUS8473</name>
</gene>
<proteinExistence type="predicted"/>
<name>A0A3P7NWF9_DIBLA</name>
<dbReference type="Proteomes" id="UP000281553">
    <property type="component" value="Unassembled WGS sequence"/>
</dbReference>
<dbReference type="AlphaFoldDB" id="A0A3P7NWF9"/>
<sequence length="101" mass="11346">MSYFHSYYHCMVTMASIKLALGKTYTTTFDDHPLPECLPNPLHDFKLTPRMATEEVAVLRVVSSEQMLGAALMECQFPKSRGRPLVSPSRIINRAAPETSD</sequence>
<dbReference type="EMBL" id="UYRU01054379">
    <property type="protein sequence ID" value="VDN12642.1"/>
    <property type="molecule type" value="Genomic_DNA"/>
</dbReference>
<evidence type="ECO:0000313" key="1">
    <source>
        <dbReference type="EMBL" id="VDN12642.1"/>
    </source>
</evidence>
<reference evidence="1 2" key="1">
    <citation type="submission" date="2018-11" db="EMBL/GenBank/DDBJ databases">
        <authorList>
            <consortium name="Pathogen Informatics"/>
        </authorList>
    </citation>
    <scope>NUCLEOTIDE SEQUENCE [LARGE SCALE GENOMIC DNA]</scope>
</reference>
<organism evidence="1 2">
    <name type="scientific">Dibothriocephalus latus</name>
    <name type="common">Fish tapeworm</name>
    <name type="synonym">Diphyllobothrium latum</name>
    <dbReference type="NCBI Taxonomy" id="60516"/>
    <lineage>
        <taxon>Eukaryota</taxon>
        <taxon>Metazoa</taxon>
        <taxon>Spiralia</taxon>
        <taxon>Lophotrochozoa</taxon>
        <taxon>Platyhelminthes</taxon>
        <taxon>Cestoda</taxon>
        <taxon>Eucestoda</taxon>
        <taxon>Diphyllobothriidea</taxon>
        <taxon>Diphyllobothriidae</taxon>
        <taxon>Dibothriocephalus</taxon>
    </lineage>
</organism>